<evidence type="ECO:0000313" key="1">
    <source>
        <dbReference type="EMBL" id="RMC15796.1"/>
    </source>
</evidence>
<sequence>MGPATEVPNPVKTQRWRGRGLLSRFPDGTKLGEVAGTPQGCAALQRDLDRVERWAERNLLILNQGKCRVLYLGKNDTRHQQRLRAHLLESSSVEKDLGVLVDNKLTMSELSMSHGQEGQ</sequence>
<dbReference type="PRINTS" id="PR01345">
    <property type="entry name" value="CERVTRCPTASE"/>
</dbReference>
<dbReference type="Proteomes" id="UP000269221">
    <property type="component" value="Unassembled WGS sequence"/>
</dbReference>
<comment type="caution">
    <text evidence="1">The sequence shown here is derived from an EMBL/GenBank/DDBJ whole genome shotgun (WGS) entry which is preliminary data.</text>
</comment>
<dbReference type="EMBL" id="QRBI01000104">
    <property type="protein sequence ID" value="RMC15796.1"/>
    <property type="molecule type" value="Genomic_DNA"/>
</dbReference>
<dbReference type="PANTHER" id="PTHR33332">
    <property type="entry name" value="REVERSE TRANSCRIPTASE DOMAIN-CONTAINING PROTEIN"/>
    <property type="match status" value="1"/>
</dbReference>
<dbReference type="STRING" id="333673.A0A3M0KS89"/>
<name>A0A3M0KS89_HIRRU</name>
<keyword evidence="2" id="KW-1185">Reference proteome</keyword>
<reference evidence="1 2" key="1">
    <citation type="submission" date="2018-07" db="EMBL/GenBank/DDBJ databases">
        <title>A high quality draft genome assembly of the barn swallow (H. rustica rustica).</title>
        <authorList>
            <person name="Formenti G."/>
            <person name="Chiara M."/>
            <person name="Poveda L."/>
            <person name="Francoijs K.-J."/>
            <person name="Bonisoli-Alquati A."/>
            <person name="Canova L."/>
            <person name="Gianfranceschi L."/>
            <person name="Horner D.S."/>
            <person name="Saino N."/>
        </authorList>
    </citation>
    <scope>NUCLEOTIDE SEQUENCE [LARGE SCALE GENOMIC DNA]</scope>
    <source>
        <strain evidence="1">Chelidonia</strain>
        <tissue evidence="1">Blood</tissue>
    </source>
</reference>
<evidence type="ECO:0008006" key="3">
    <source>
        <dbReference type="Google" id="ProtNLM"/>
    </source>
</evidence>
<evidence type="ECO:0000313" key="2">
    <source>
        <dbReference type="Proteomes" id="UP000269221"/>
    </source>
</evidence>
<proteinExistence type="predicted"/>
<gene>
    <name evidence="1" type="ORF">DUI87_08000</name>
</gene>
<dbReference type="OrthoDB" id="9185178at2759"/>
<accession>A0A3M0KS89</accession>
<protein>
    <recommendedName>
        <fullName evidence="3">Rna-directed dna polymerase from mobile element jockey-like</fullName>
    </recommendedName>
</protein>
<organism evidence="1 2">
    <name type="scientific">Hirundo rustica rustica</name>
    <dbReference type="NCBI Taxonomy" id="333673"/>
    <lineage>
        <taxon>Eukaryota</taxon>
        <taxon>Metazoa</taxon>
        <taxon>Chordata</taxon>
        <taxon>Craniata</taxon>
        <taxon>Vertebrata</taxon>
        <taxon>Euteleostomi</taxon>
        <taxon>Archelosauria</taxon>
        <taxon>Archosauria</taxon>
        <taxon>Dinosauria</taxon>
        <taxon>Saurischia</taxon>
        <taxon>Theropoda</taxon>
        <taxon>Coelurosauria</taxon>
        <taxon>Aves</taxon>
        <taxon>Neognathae</taxon>
        <taxon>Neoaves</taxon>
        <taxon>Telluraves</taxon>
        <taxon>Australaves</taxon>
        <taxon>Passeriformes</taxon>
        <taxon>Sylvioidea</taxon>
        <taxon>Hirundinidae</taxon>
        <taxon>Hirundo</taxon>
    </lineage>
</organism>
<dbReference type="AlphaFoldDB" id="A0A3M0KS89"/>